<gene>
    <name evidence="3" type="ORF">CY34DRAFT_98838</name>
</gene>
<sequence length="55" mass="6206">QFPCRHPGCKKYFKSLSGRTRHCTAMHPFMSRETTKGAGSQDMDIDGESRTCPTQ</sequence>
<proteinExistence type="predicted"/>
<feature type="region of interest" description="Disordered" evidence="1">
    <location>
        <begin position="31"/>
        <end position="55"/>
    </location>
</feature>
<dbReference type="HOGENOM" id="CLU_3038203_0_0_1"/>
<dbReference type="InterPro" id="IPR013087">
    <property type="entry name" value="Znf_C2H2_type"/>
</dbReference>
<reference evidence="3 4" key="1">
    <citation type="submission" date="2014-04" db="EMBL/GenBank/DDBJ databases">
        <authorList>
            <consortium name="DOE Joint Genome Institute"/>
            <person name="Kuo A."/>
            <person name="Ruytinx J."/>
            <person name="Rineau F."/>
            <person name="Colpaert J."/>
            <person name="Kohler A."/>
            <person name="Nagy L.G."/>
            <person name="Floudas D."/>
            <person name="Copeland A."/>
            <person name="Barry K.W."/>
            <person name="Cichocki N."/>
            <person name="Veneault-Fourrey C."/>
            <person name="LaButti K."/>
            <person name="Lindquist E.A."/>
            <person name="Lipzen A."/>
            <person name="Lundell T."/>
            <person name="Morin E."/>
            <person name="Murat C."/>
            <person name="Sun H."/>
            <person name="Tunlid A."/>
            <person name="Henrissat B."/>
            <person name="Grigoriev I.V."/>
            <person name="Hibbett D.S."/>
            <person name="Martin F."/>
            <person name="Nordberg H.P."/>
            <person name="Cantor M.N."/>
            <person name="Hua S.X."/>
        </authorList>
    </citation>
    <scope>NUCLEOTIDE SEQUENCE [LARGE SCALE GENOMIC DNA]</scope>
    <source>
        <strain evidence="3 4">UH-Slu-Lm8-n1</strain>
    </source>
</reference>
<evidence type="ECO:0000313" key="4">
    <source>
        <dbReference type="Proteomes" id="UP000054485"/>
    </source>
</evidence>
<name>A0A0C9ZWW5_9AGAM</name>
<dbReference type="PROSITE" id="PS00028">
    <property type="entry name" value="ZINC_FINGER_C2H2_1"/>
    <property type="match status" value="1"/>
</dbReference>
<dbReference type="Proteomes" id="UP000054485">
    <property type="component" value="Unassembled WGS sequence"/>
</dbReference>
<feature type="non-terminal residue" evidence="3">
    <location>
        <position position="1"/>
    </location>
</feature>
<dbReference type="EMBL" id="KN835846">
    <property type="protein sequence ID" value="KIK33896.1"/>
    <property type="molecule type" value="Genomic_DNA"/>
</dbReference>
<evidence type="ECO:0000259" key="2">
    <source>
        <dbReference type="PROSITE" id="PS00028"/>
    </source>
</evidence>
<dbReference type="InParanoid" id="A0A0C9ZWW5"/>
<feature type="domain" description="C2H2-type" evidence="2">
    <location>
        <begin position="4"/>
        <end position="27"/>
    </location>
</feature>
<evidence type="ECO:0000313" key="3">
    <source>
        <dbReference type="EMBL" id="KIK33896.1"/>
    </source>
</evidence>
<reference evidence="4" key="2">
    <citation type="submission" date="2015-01" db="EMBL/GenBank/DDBJ databases">
        <title>Evolutionary Origins and Diversification of the Mycorrhizal Mutualists.</title>
        <authorList>
            <consortium name="DOE Joint Genome Institute"/>
            <consortium name="Mycorrhizal Genomics Consortium"/>
            <person name="Kohler A."/>
            <person name="Kuo A."/>
            <person name="Nagy L.G."/>
            <person name="Floudas D."/>
            <person name="Copeland A."/>
            <person name="Barry K.W."/>
            <person name="Cichocki N."/>
            <person name="Veneault-Fourrey C."/>
            <person name="LaButti K."/>
            <person name="Lindquist E.A."/>
            <person name="Lipzen A."/>
            <person name="Lundell T."/>
            <person name="Morin E."/>
            <person name="Murat C."/>
            <person name="Riley R."/>
            <person name="Ohm R."/>
            <person name="Sun H."/>
            <person name="Tunlid A."/>
            <person name="Henrissat B."/>
            <person name="Grigoriev I.V."/>
            <person name="Hibbett D.S."/>
            <person name="Martin F."/>
        </authorList>
    </citation>
    <scope>NUCLEOTIDE SEQUENCE [LARGE SCALE GENOMIC DNA]</scope>
    <source>
        <strain evidence="4">UH-Slu-Lm8-n1</strain>
    </source>
</reference>
<keyword evidence="4" id="KW-1185">Reference proteome</keyword>
<accession>A0A0C9ZWW5</accession>
<organism evidence="3 4">
    <name type="scientific">Suillus luteus UH-Slu-Lm8-n1</name>
    <dbReference type="NCBI Taxonomy" id="930992"/>
    <lineage>
        <taxon>Eukaryota</taxon>
        <taxon>Fungi</taxon>
        <taxon>Dikarya</taxon>
        <taxon>Basidiomycota</taxon>
        <taxon>Agaricomycotina</taxon>
        <taxon>Agaricomycetes</taxon>
        <taxon>Agaricomycetidae</taxon>
        <taxon>Boletales</taxon>
        <taxon>Suillineae</taxon>
        <taxon>Suillaceae</taxon>
        <taxon>Suillus</taxon>
    </lineage>
</organism>
<protein>
    <recommendedName>
        <fullName evidence="2">C2H2-type domain-containing protein</fullName>
    </recommendedName>
</protein>
<dbReference type="AlphaFoldDB" id="A0A0C9ZWW5"/>
<evidence type="ECO:0000256" key="1">
    <source>
        <dbReference type="SAM" id="MobiDB-lite"/>
    </source>
</evidence>